<feature type="region of interest" description="Disordered" evidence="1">
    <location>
        <begin position="56"/>
        <end position="84"/>
    </location>
</feature>
<dbReference type="AlphaFoldDB" id="A0A9D4H9F1"/>
<sequence>MNEEFLVSASQSARVDYVPMPFVHNRPSLLTDRSSHELFGLDPWGRLRGRLSVRREDAQVDRGRGRKSRNKVIRSEPSDGSLPI</sequence>
<comment type="caution">
    <text evidence="2">The sequence shown here is derived from an EMBL/GenBank/DDBJ whole genome shotgun (WGS) entry which is preliminary data.</text>
</comment>
<keyword evidence="3" id="KW-1185">Reference proteome</keyword>
<reference evidence="2" key="2">
    <citation type="submission" date="2020-11" db="EMBL/GenBank/DDBJ databases">
        <authorList>
            <person name="McCartney M.A."/>
            <person name="Auch B."/>
            <person name="Kono T."/>
            <person name="Mallez S."/>
            <person name="Becker A."/>
            <person name="Gohl D.M."/>
            <person name="Silverstein K.A.T."/>
            <person name="Koren S."/>
            <person name="Bechman K.B."/>
            <person name="Herman A."/>
            <person name="Abrahante J.E."/>
            <person name="Garbe J."/>
        </authorList>
    </citation>
    <scope>NUCLEOTIDE SEQUENCE</scope>
    <source>
        <strain evidence="2">Duluth1</strain>
        <tissue evidence="2">Whole animal</tissue>
    </source>
</reference>
<name>A0A9D4H9F1_DREPO</name>
<evidence type="ECO:0000256" key="1">
    <source>
        <dbReference type="SAM" id="MobiDB-lite"/>
    </source>
</evidence>
<evidence type="ECO:0000313" key="3">
    <source>
        <dbReference type="Proteomes" id="UP000828390"/>
    </source>
</evidence>
<gene>
    <name evidence="2" type="ORF">DPMN_131330</name>
</gene>
<organism evidence="2 3">
    <name type="scientific">Dreissena polymorpha</name>
    <name type="common">Zebra mussel</name>
    <name type="synonym">Mytilus polymorpha</name>
    <dbReference type="NCBI Taxonomy" id="45954"/>
    <lineage>
        <taxon>Eukaryota</taxon>
        <taxon>Metazoa</taxon>
        <taxon>Spiralia</taxon>
        <taxon>Lophotrochozoa</taxon>
        <taxon>Mollusca</taxon>
        <taxon>Bivalvia</taxon>
        <taxon>Autobranchia</taxon>
        <taxon>Heteroconchia</taxon>
        <taxon>Euheterodonta</taxon>
        <taxon>Imparidentia</taxon>
        <taxon>Neoheterodontei</taxon>
        <taxon>Myida</taxon>
        <taxon>Dreissenoidea</taxon>
        <taxon>Dreissenidae</taxon>
        <taxon>Dreissena</taxon>
    </lineage>
</organism>
<protein>
    <submittedName>
        <fullName evidence="2">Uncharacterized protein</fullName>
    </submittedName>
</protein>
<dbReference type="Proteomes" id="UP000828390">
    <property type="component" value="Unassembled WGS sequence"/>
</dbReference>
<proteinExistence type="predicted"/>
<reference evidence="2" key="1">
    <citation type="journal article" date="2019" name="bioRxiv">
        <title>The Genome of the Zebra Mussel, Dreissena polymorpha: A Resource for Invasive Species Research.</title>
        <authorList>
            <person name="McCartney M.A."/>
            <person name="Auch B."/>
            <person name="Kono T."/>
            <person name="Mallez S."/>
            <person name="Zhang Y."/>
            <person name="Obille A."/>
            <person name="Becker A."/>
            <person name="Abrahante J.E."/>
            <person name="Garbe J."/>
            <person name="Badalamenti J.P."/>
            <person name="Herman A."/>
            <person name="Mangelson H."/>
            <person name="Liachko I."/>
            <person name="Sullivan S."/>
            <person name="Sone E.D."/>
            <person name="Koren S."/>
            <person name="Silverstein K.A.T."/>
            <person name="Beckman K.B."/>
            <person name="Gohl D.M."/>
        </authorList>
    </citation>
    <scope>NUCLEOTIDE SEQUENCE</scope>
    <source>
        <strain evidence="2">Duluth1</strain>
        <tissue evidence="2">Whole animal</tissue>
    </source>
</reference>
<dbReference type="EMBL" id="JAIWYP010000005">
    <property type="protein sequence ID" value="KAH3829334.1"/>
    <property type="molecule type" value="Genomic_DNA"/>
</dbReference>
<evidence type="ECO:0000313" key="2">
    <source>
        <dbReference type="EMBL" id="KAH3829334.1"/>
    </source>
</evidence>
<accession>A0A9D4H9F1</accession>